<gene>
    <name evidence="2" type="ORF">SMN809_LOCUS53695</name>
</gene>
<comment type="caution">
    <text evidence="2">The sequence shown here is derived from an EMBL/GenBank/DDBJ whole genome shotgun (WGS) entry which is preliminary data.</text>
</comment>
<accession>A0A8S3CPD4</accession>
<dbReference type="AlphaFoldDB" id="A0A8S3CPD4"/>
<proteinExistence type="predicted"/>
<organism evidence="2 3">
    <name type="scientific">Rotaria magnacalcarata</name>
    <dbReference type="NCBI Taxonomy" id="392030"/>
    <lineage>
        <taxon>Eukaryota</taxon>
        <taxon>Metazoa</taxon>
        <taxon>Spiralia</taxon>
        <taxon>Gnathifera</taxon>
        <taxon>Rotifera</taxon>
        <taxon>Eurotatoria</taxon>
        <taxon>Bdelloidea</taxon>
        <taxon>Philodinida</taxon>
        <taxon>Philodinidae</taxon>
        <taxon>Rotaria</taxon>
    </lineage>
</organism>
<evidence type="ECO:0000313" key="2">
    <source>
        <dbReference type="EMBL" id="CAF4941979.1"/>
    </source>
</evidence>
<sequence length="72" mass="7873">NYQQIQSTNFPKKHLQTKAPLVITIITAEDLNQAGITPTISSSSDDSEILALDHSPLKSSINTNKSLQSNHQ</sequence>
<dbReference type="EMBL" id="CAJOBI010185426">
    <property type="protein sequence ID" value="CAF4941979.1"/>
    <property type="molecule type" value="Genomic_DNA"/>
</dbReference>
<dbReference type="Proteomes" id="UP000676336">
    <property type="component" value="Unassembled WGS sequence"/>
</dbReference>
<reference evidence="2" key="1">
    <citation type="submission" date="2021-02" db="EMBL/GenBank/DDBJ databases">
        <authorList>
            <person name="Nowell W R."/>
        </authorList>
    </citation>
    <scope>NUCLEOTIDE SEQUENCE</scope>
</reference>
<protein>
    <submittedName>
        <fullName evidence="2">Uncharacterized protein</fullName>
    </submittedName>
</protein>
<feature type="non-terminal residue" evidence="2">
    <location>
        <position position="72"/>
    </location>
</feature>
<feature type="compositionally biased region" description="Polar residues" evidence="1">
    <location>
        <begin position="57"/>
        <end position="72"/>
    </location>
</feature>
<feature type="non-terminal residue" evidence="2">
    <location>
        <position position="1"/>
    </location>
</feature>
<evidence type="ECO:0000313" key="3">
    <source>
        <dbReference type="Proteomes" id="UP000676336"/>
    </source>
</evidence>
<name>A0A8S3CPD4_9BILA</name>
<feature type="region of interest" description="Disordered" evidence="1">
    <location>
        <begin position="53"/>
        <end position="72"/>
    </location>
</feature>
<evidence type="ECO:0000256" key="1">
    <source>
        <dbReference type="SAM" id="MobiDB-lite"/>
    </source>
</evidence>